<keyword evidence="2" id="KW-1185">Reference proteome</keyword>
<evidence type="ECO:0000313" key="1">
    <source>
        <dbReference type="EMBL" id="AHF11395.1"/>
    </source>
</evidence>
<sequence length="58" mass="6326">MKKEYTKPMLDAKEYAQFESVFADCNKGNAGVGCIDNVTDWTPTGSSYAAFGEQKGPK</sequence>
<gene>
    <name evidence="1" type="ORF">DEHRE_09935</name>
</gene>
<protein>
    <submittedName>
        <fullName evidence="1">Uncharacterized protein</fullName>
    </submittedName>
</protein>
<evidence type="ECO:0000313" key="2">
    <source>
        <dbReference type="Proteomes" id="UP000018934"/>
    </source>
</evidence>
<dbReference type="RefSeq" id="WP_158407247.1">
    <property type="nucleotide sequence ID" value="NZ_CP007033.1"/>
</dbReference>
<reference evidence="1 2" key="1">
    <citation type="journal article" date="2013" name="Stand. Genomic Sci.">
        <title>Complete genome sequence of Dehalobacter restrictus PER-K23(T.).</title>
        <authorList>
            <person name="Kruse T."/>
            <person name="Maillard J."/>
            <person name="Goodwin L."/>
            <person name="Woyke T."/>
            <person name="Teshima H."/>
            <person name="Bruce D."/>
            <person name="Detter C."/>
            <person name="Tapia R."/>
            <person name="Han C."/>
            <person name="Huntemann M."/>
            <person name="Wei C.L."/>
            <person name="Han J."/>
            <person name="Chen A."/>
            <person name="Kyrpides N."/>
            <person name="Szeto E."/>
            <person name="Markowitz V."/>
            <person name="Ivanova N."/>
            <person name="Pagani I."/>
            <person name="Pati A."/>
            <person name="Pitluck S."/>
            <person name="Nolan M."/>
            <person name="Holliger C."/>
            <person name="Smidt H."/>
        </authorList>
    </citation>
    <scope>NUCLEOTIDE SEQUENCE [LARGE SCALE GENOMIC DNA]</scope>
    <source>
        <strain evidence="2">DSM 9455</strain>
    </source>
</reference>
<dbReference type="Proteomes" id="UP000018934">
    <property type="component" value="Chromosome"/>
</dbReference>
<organism evidence="1 2">
    <name type="scientific">Dehalobacter restrictus (strain DSM 9455 / PER-K23)</name>
    <dbReference type="NCBI Taxonomy" id="871738"/>
    <lineage>
        <taxon>Bacteria</taxon>
        <taxon>Bacillati</taxon>
        <taxon>Bacillota</taxon>
        <taxon>Clostridia</taxon>
        <taxon>Eubacteriales</taxon>
        <taxon>Desulfitobacteriaceae</taxon>
        <taxon>Dehalobacter</taxon>
    </lineage>
</organism>
<dbReference type="EMBL" id="CP007033">
    <property type="protein sequence ID" value="AHF11395.1"/>
    <property type="molecule type" value="Genomic_DNA"/>
</dbReference>
<name>A0ABN4C0L7_DEHRP</name>
<accession>A0ABN4C0L7</accession>
<proteinExistence type="predicted"/>